<dbReference type="Proteomes" id="UP000295632">
    <property type="component" value="Unassembled WGS sequence"/>
</dbReference>
<gene>
    <name evidence="2" type="ORF">EV213_107183</name>
</gene>
<dbReference type="AlphaFoldDB" id="A0A4R6U5P4"/>
<keyword evidence="1" id="KW-0732">Signal</keyword>
<comment type="caution">
    <text evidence="2">The sequence shown here is derived from an EMBL/GenBank/DDBJ whole genome shotgun (WGS) entry which is preliminary data.</text>
</comment>
<reference evidence="2 3" key="1">
    <citation type="submission" date="2019-03" db="EMBL/GenBank/DDBJ databases">
        <title>Genomic Encyclopedia of Type Strains, Phase IV (KMG-IV): sequencing the most valuable type-strain genomes for metagenomic binning, comparative biology and taxonomic classification.</title>
        <authorList>
            <person name="Goeker M."/>
        </authorList>
    </citation>
    <scope>NUCLEOTIDE SEQUENCE [LARGE SCALE GENOMIC DNA]</scope>
    <source>
        <strain evidence="2 3">DSM 28697</strain>
    </source>
</reference>
<dbReference type="RefSeq" id="WP_133580487.1">
    <property type="nucleotide sequence ID" value="NZ_SNYJ01000007.1"/>
</dbReference>
<keyword evidence="3" id="KW-1185">Reference proteome</keyword>
<evidence type="ECO:0008006" key="4">
    <source>
        <dbReference type="Google" id="ProtNLM"/>
    </source>
</evidence>
<evidence type="ECO:0000313" key="2">
    <source>
        <dbReference type="EMBL" id="TDQ39815.1"/>
    </source>
</evidence>
<feature type="chain" id="PRO_5020519927" description="P/Homo B domain-containing protein" evidence="1">
    <location>
        <begin position="25"/>
        <end position="180"/>
    </location>
</feature>
<evidence type="ECO:0000313" key="3">
    <source>
        <dbReference type="Proteomes" id="UP000295632"/>
    </source>
</evidence>
<organism evidence="2 3">
    <name type="scientific">Aureibacillus halotolerans</name>
    <dbReference type="NCBI Taxonomy" id="1508390"/>
    <lineage>
        <taxon>Bacteria</taxon>
        <taxon>Bacillati</taxon>
        <taxon>Bacillota</taxon>
        <taxon>Bacilli</taxon>
        <taxon>Bacillales</taxon>
        <taxon>Bacillaceae</taxon>
        <taxon>Aureibacillus</taxon>
    </lineage>
</organism>
<name>A0A4R6U5P4_9BACI</name>
<dbReference type="EMBL" id="SNYJ01000007">
    <property type="protein sequence ID" value="TDQ39815.1"/>
    <property type="molecule type" value="Genomic_DNA"/>
</dbReference>
<dbReference type="OrthoDB" id="2973409at2"/>
<evidence type="ECO:0000256" key="1">
    <source>
        <dbReference type="SAM" id="SignalP"/>
    </source>
</evidence>
<sequence>MKRKSVIILALILFLTVVSSFAIASLGPENTTDEVNETKANQSELANREAHGELLSEGKLGNEDVNVGGEIGKFNVILLDDVSVSGKFFGPDWDLAPGNGDELNVLVRNNHASSPVELEVIYTPLEGIVQEFGPYEIDPSWRRTQNFTMTDGNGMEGNWEIYITSQDGHTMNLNVSAGQF</sequence>
<proteinExistence type="predicted"/>
<accession>A0A4R6U5P4</accession>
<feature type="signal peptide" evidence="1">
    <location>
        <begin position="1"/>
        <end position="24"/>
    </location>
</feature>
<protein>
    <recommendedName>
        <fullName evidence="4">P/Homo B domain-containing protein</fullName>
    </recommendedName>
</protein>